<name>A0ABS8ZEC7_9PSEU</name>
<keyword evidence="3" id="KW-1185">Reference proteome</keyword>
<evidence type="ECO:0000313" key="3">
    <source>
        <dbReference type="Proteomes" id="UP001521150"/>
    </source>
</evidence>
<proteinExistence type="predicted"/>
<sequence>MSGTRQDAGGVLAAKLDSAIEARERRVAVLMDELARAQHEVGKYRELRVLLDQVLDEPGMVSGADGPVGETSEARDAVKDRGARTNGADVDRPRVPAAATLEATMDSVPNEAPIDDVFEAFTARPGQVMSPAEILGLFPGASRVQISERLGRLVRQGKIIRVVKGRFRFDLPADEAAGHEAPPTPQQQREAENVTLREQITVIMRQAPGRGWRPRELAAVLTHTNPDDLWSLLRDMAHSSEIVQDDAGRYWPSRPSGVVAAQAADGRQVSMA</sequence>
<reference evidence="2 3" key="1">
    <citation type="submission" date="2021-12" db="EMBL/GenBank/DDBJ databases">
        <title>Genome sequence of Kibdelosporangium philippinense ATCC 49844.</title>
        <authorList>
            <person name="Fedorov E.A."/>
            <person name="Omeragic M."/>
            <person name="Shalygina K.F."/>
            <person name="Maclea K.S."/>
        </authorList>
    </citation>
    <scope>NUCLEOTIDE SEQUENCE [LARGE SCALE GENOMIC DNA]</scope>
    <source>
        <strain evidence="2 3">ATCC 49844</strain>
    </source>
</reference>
<feature type="compositionally biased region" description="Basic and acidic residues" evidence="1">
    <location>
        <begin position="72"/>
        <end position="91"/>
    </location>
</feature>
<gene>
    <name evidence="2" type="ORF">LWC34_19785</name>
</gene>
<dbReference type="EMBL" id="JAJVCN010000002">
    <property type="protein sequence ID" value="MCE7005051.1"/>
    <property type="molecule type" value="Genomic_DNA"/>
</dbReference>
<evidence type="ECO:0000313" key="2">
    <source>
        <dbReference type="EMBL" id="MCE7005051.1"/>
    </source>
</evidence>
<organism evidence="2 3">
    <name type="scientific">Kibdelosporangium philippinense</name>
    <dbReference type="NCBI Taxonomy" id="211113"/>
    <lineage>
        <taxon>Bacteria</taxon>
        <taxon>Bacillati</taxon>
        <taxon>Actinomycetota</taxon>
        <taxon>Actinomycetes</taxon>
        <taxon>Pseudonocardiales</taxon>
        <taxon>Pseudonocardiaceae</taxon>
        <taxon>Kibdelosporangium</taxon>
    </lineage>
</organism>
<comment type="caution">
    <text evidence="2">The sequence shown here is derived from an EMBL/GenBank/DDBJ whole genome shotgun (WGS) entry which is preliminary data.</text>
</comment>
<protein>
    <submittedName>
        <fullName evidence="2">Uncharacterized protein</fullName>
    </submittedName>
</protein>
<dbReference type="RefSeq" id="WP_233726659.1">
    <property type="nucleotide sequence ID" value="NZ_JAJVCN010000002.1"/>
</dbReference>
<evidence type="ECO:0000256" key="1">
    <source>
        <dbReference type="SAM" id="MobiDB-lite"/>
    </source>
</evidence>
<feature type="region of interest" description="Disordered" evidence="1">
    <location>
        <begin position="61"/>
        <end position="91"/>
    </location>
</feature>
<dbReference type="Proteomes" id="UP001521150">
    <property type="component" value="Unassembled WGS sequence"/>
</dbReference>
<accession>A0ABS8ZEC7</accession>